<dbReference type="STRING" id="1050202.GCA_000384035_01531"/>
<proteinExistence type="predicted"/>
<dbReference type="InParanoid" id="A0A2T0GY63"/>
<evidence type="ECO:0000313" key="2">
    <source>
        <dbReference type="Proteomes" id="UP000239352"/>
    </source>
</evidence>
<dbReference type="Proteomes" id="UP000239352">
    <property type="component" value="Unassembled WGS sequence"/>
</dbReference>
<evidence type="ECO:0000313" key="1">
    <source>
        <dbReference type="EMBL" id="PRW64048.1"/>
    </source>
</evidence>
<name>A0A2T0GY63_ACTMO</name>
<dbReference type="Gene3D" id="3.30.530.20">
    <property type="match status" value="1"/>
</dbReference>
<accession>A0A2T0GY63</accession>
<reference evidence="1 2" key="1">
    <citation type="submission" date="2018-03" db="EMBL/GenBank/DDBJ databases">
        <title>Actinopolyspora mortivallis from Sahara, screening for active biomolecules.</title>
        <authorList>
            <person name="Selama O."/>
            <person name="Wellington E.M.H."/>
            <person name="Hacene H."/>
        </authorList>
    </citation>
    <scope>NUCLEOTIDE SEQUENCE [LARGE SCALE GENOMIC DNA]</scope>
    <source>
        <strain evidence="1 2">M5A</strain>
    </source>
</reference>
<dbReference type="EMBL" id="PVSR01000007">
    <property type="protein sequence ID" value="PRW64048.1"/>
    <property type="molecule type" value="Genomic_DNA"/>
</dbReference>
<dbReference type="InterPro" id="IPR019587">
    <property type="entry name" value="Polyketide_cyclase/dehydratase"/>
</dbReference>
<dbReference type="CDD" id="cd07812">
    <property type="entry name" value="SRPBCC"/>
    <property type="match status" value="1"/>
</dbReference>
<organism evidence="1 2">
    <name type="scientific">Actinopolyspora mortivallis</name>
    <dbReference type="NCBI Taxonomy" id="33906"/>
    <lineage>
        <taxon>Bacteria</taxon>
        <taxon>Bacillati</taxon>
        <taxon>Actinomycetota</taxon>
        <taxon>Actinomycetes</taxon>
        <taxon>Actinopolysporales</taxon>
        <taxon>Actinopolysporaceae</taxon>
        <taxon>Actinopolyspora</taxon>
    </lineage>
</organism>
<keyword evidence="2" id="KW-1185">Reference proteome</keyword>
<gene>
    <name evidence="1" type="ORF">CEP50_07605</name>
</gene>
<dbReference type="RefSeq" id="WP_106113227.1">
    <property type="nucleotide sequence ID" value="NZ_PVSR01000007.1"/>
</dbReference>
<dbReference type="SUPFAM" id="SSF55961">
    <property type="entry name" value="Bet v1-like"/>
    <property type="match status" value="1"/>
</dbReference>
<protein>
    <submittedName>
        <fullName evidence="1">SRPBCC family protein</fullName>
    </submittedName>
</protein>
<sequence>MVEPTASARVELPVPAERAYRMVTDLDTLAAVSAEVHACEWLDEPPPRPGVRFRGFNRNGDRSWSTMATVRVADPERCFAFDVDDGDTPVSHWRYEIHPTDTGCVVVESTWDRRPEWYTPVSAETTGEPERGAANQRNIERTLRALRALSERE</sequence>
<dbReference type="InterPro" id="IPR023393">
    <property type="entry name" value="START-like_dom_sf"/>
</dbReference>
<dbReference type="AlphaFoldDB" id="A0A2T0GY63"/>
<comment type="caution">
    <text evidence="1">The sequence shown here is derived from an EMBL/GenBank/DDBJ whole genome shotgun (WGS) entry which is preliminary data.</text>
</comment>
<dbReference type="Pfam" id="PF10604">
    <property type="entry name" value="Polyketide_cyc2"/>
    <property type="match status" value="1"/>
</dbReference>